<dbReference type="SUPFAM" id="SSF46689">
    <property type="entry name" value="Homeodomain-like"/>
    <property type="match status" value="2"/>
</dbReference>
<dbReference type="PROSITE" id="PS01124">
    <property type="entry name" value="HTH_ARAC_FAMILY_2"/>
    <property type="match status" value="1"/>
</dbReference>
<dbReference type="InterPro" id="IPR018060">
    <property type="entry name" value="HTH_AraC"/>
</dbReference>
<dbReference type="InterPro" id="IPR009057">
    <property type="entry name" value="Homeodomain-like_sf"/>
</dbReference>
<dbReference type="InterPro" id="IPR014710">
    <property type="entry name" value="RmlC-like_jellyroll"/>
</dbReference>
<dbReference type="GO" id="GO:0003700">
    <property type="term" value="F:DNA-binding transcription factor activity"/>
    <property type="evidence" value="ECO:0007669"/>
    <property type="project" value="InterPro"/>
</dbReference>
<dbReference type="Pfam" id="PF02311">
    <property type="entry name" value="AraC_binding"/>
    <property type="match status" value="1"/>
</dbReference>
<gene>
    <name evidence="5" type="ORF">H9882_07055</name>
</gene>
<feature type="domain" description="HTH araC/xylS-type" evidence="4">
    <location>
        <begin position="182"/>
        <end position="280"/>
    </location>
</feature>
<dbReference type="EMBL" id="JAHLFP010000061">
    <property type="protein sequence ID" value="MBU3806632.1"/>
    <property type="molecule type" value="Genomic_DNA"/>
</dbReference>
<dbReference type="PROSITE" id="PS00041">
    <property type="entry name" value="HTH_ARAC_FAMILY_1"/>
    <property type="match status" value="1"/>
</dbReference>
<keyword evidence="3" id="KW-0804">Transcription</keyword>
<dbReference type="GO" id="GO:0043565">
    <property type="term" value="F:sequence-specific DNA binding"/>
    <property type="evidence" value="ECO:0007669"/>
    <property type="project" value="InterPro"/>
</dbReference>
<dbReference type="AlphaFoldDB" id="A0A948WQK8"/>
<accession>A0A948WQK8</accession>
<dbReference type="Gene3D" id="2.60.120.10">
    <property type="entry name" value="Jelly Rolls"/>
    <property type="match status" value="1"/>
</dbReference>
<dbReference type="PANTHER" id="PTHR43280:SF2">
    <property type="entry name" value="HTH-TYPE TRANSCRIPTIONAL REGULATOR EXSA"/>
    <property type="match status" value="1"/>
</dbReference>
<protein>
    <submittedName>
        <fullName evidence="5">AraC family transcriptional regulator</fullName>
    </submittedName>
</protein>
<evidence type="ECO:0000313" key="5">
    <source>
        <dbReference type="EMBL" id="MBU3806632.1"/>
    </source>
</evidence>
<evidence type="ECO:0000259" key="4">
    <source>
        <dbReference type="PROSITE" id="PS01124"/>
    </source>
</evidence>
<keyword evidence="2" id="KW-0238">DNA-binding</keyword>
<reference evidence="5" key="1">
    <citation type="journal article" date="2021" name="PeerJ">
        <title>Extensive microbial diversity within the chicken gut microbiome revealed by metagenomics and culture.</title>
        <authorList>
            <person name="Gilroy R."/>
            <person name="Ravi A."/>
            <person name="Getino M."/>
            <person name="Pursley I."/>
            <person name="Horton D.L."/>
            <person name="Alikhan N.F."/>
            <person name="Baker D."/>
            <person name="Gharbi K."/>
            <person name="Hall N."/>
            <person name="Watson M."/>
            <person name="Adriaenssens E.M."/>
            <person name="Foster-Nyarko E."/>
            <person name="Jarju S."/>
            <person name="Secka A."/>
            <person name="Antonio M."/>
            <person name="Oren A."/>
            <person name="Chaudhuri R.R."/>
            <person name="La Ragione R."/>
            <person name="Hildebrand F."/>
            <person name="Pallen M.J."/>
        </authorList>
    </citation>
    <scope>NUCLEOTIDE SEQUENCE</scope>
    <source>
        <strain evidence="5">B5_2728</strain>
    </source>
</reference>
<dbReference type="SUPFAM" id="SSF51215">
    <property type="entry name" value="Regulatory protein AraC"/>
    <property type="match status" value="1"/>
</dbReference>
<comment type="caution">
    <text evidence="5">The sequence shown here is derived from an EMBL/GenBank/DDBJ whole genome shotgun (WGS) entry which is preliminary data.</text>
</comment>
<evidence type="ECO:0000313" key="6">
    <source>
        <dbReference type="Proteomes" id="UP000713596"/>
    </source>
</evidence>
<reference evidence="5" key="2">
    <citation type="submission" date="2021-04" db="EMBL/GenBank/DDBJ databases">
        <authorList>
            <person name="Gilroy R."/>
        </authorList>
    </citation>
    <scope>NUCLEOTIDE SEQUENCE</scope>
    <source>
        <strain evidence="5">B5_2728</strain>
    </source>
</reference>
<dbReference type="InterPro" id="IPR003313">
    <property type="entry name" value="AraC-bd"/>
</dbReference>
<keyword evidence="1" id="KW-0805">Transcription regulation</keyword>
<dbReference type="Pfam" id="PF12833">
    <property type="entry name" value="HTH_18"/>
    <property type="match status" value="1"/>
</dbReference>
<dbReference type="PRINTS" id="PR00032">
    <property type="entry name" value="HTHARAC"/>
</dbReference>
<evidence type="ECO:0000256" key="2">
    <source>
        <dbReference type="ARBA" id="ARBA00023125"/>
    </source>
</evidence>
<evidence type="ECO:0000256" key="3">
    <source>
        <dbReference type="ARBA" id="ARBA00023163"/>
    </source>
</evidence>
<dbReference type="Proteomes" id="UP000713596">
    <property type="component" value="Unassembled WGS sequence"/>
</dbReference>
<dbReference type="Gene3D" id="1.10.10.60">
    <property type="entry name" value="Homeodomain-like"/>
    <property type="match status" value="2"/>
</dbReference>
<dbReference type="PANTHER" id="PTHR43280">
    <property type="entry name" value="ARAC-FAMILY TRANSCRIPTIONAL REGULATOR"/>
    <property type="match status" value="1"/>
</dbReference>
<evidence type="ECO:0000256" key="1">
    <source>
        <dbReference type="ARBA" id="ARBA00023015"/>
    </source>
</evidence>
<dbReference type="SMART" id="SM00342">
    <property type="entry name" value="HTH_ARAC"/>
    <property type="match status" value="1"/>
</dbReference>
<dbReference type="InterPro" id="IPR018062">
    <property type="entry name" value="HTH_AraC-typ_CS"/>
</dbReference>
<organism evidence="5 6">
    <name type="scientific">Candidatus Allofournierella pullistercoris</name>
    <dbReference type="NCBI Taxonomy" id="2838597"/>
    <lineage>
        <taxon>Bacteria</taxon>
        <taxon>Bacillati</taxon>
        <taxon>Bacillota</taxon>
        <taxon>Clostridia</taxon>
        <taxon>Eubacteriales</taxon>
        <taxon>Oscillospiraceae</taxon>
        <taxon>Allofournierella</taxon>
    </lineage>
</organism>
<proteinExistence type="predicted"/>
<sequence>MVHEAIYSPHIDLFVELRVREDSYEMRSFHFHKKHEIYYLVQGTRRYFIGDTAYLINAGDLVIIPSDQIHKTSSVEQSGHVRYVVNFSEDSFAPYFSPSETLLMDCFSRQMPVIRVPMRKRRLVEDLMQRLLQASSPEEDSPMLQMKRKILLCELLLYANEFAYEQEQAEPVYGRVQNELIQQVQQYISTHYQEELTLSNVAARFYISPSYLSRLFRRVTNLSIVEYINGVRVMAAKNLLETTHLRIEELAAQSGFSTSAHFTRVFKQGTGLSPHQYRKMYQTRNP</sequence>
<dbReference type="InterPro" id="IPR020449">
    <property type="entry name" value="Tscrpt_reg_AraC-type_HTH"/>
</dbReference>
<dbReference type="InterPro" id="IPR037923">
    <property type="entry name" value="HTH-like"/>
</dbReference>
<name>A0A948WQK8_9FIRM</name>